<keyword evidence="18" id="KW-1185">Reference proteome</keyword>
<accession>A0AAE4SD20</accession>
<evidence type="ECO:0000256" key="2">
    <source>
        <dbReference type="ARBA" id="ARBA00011245"/>
    </source>
</evidence>
<dbReference type="Proteomes" id="UP001271789">
    <property type="component" value="Unassembled WGS sequence"/>
</dbReference>
<evidence type="ECO:0000256" key="6">
    <source>
        <dbReference type="ARBA" id="ARBA00022679"/>
    </source>
</evidence>
<proteinExistence type="inferred from homology"/>
<keyword evidence="6" id="KW-0808">Transferase</keyword>
<keyword evidence="3" id="KW-0963">Cytoplasm</keyword>
<evidence type="ECO:0000256" key="1">
    <source>
        <dbReference type="ARBA" id="ARBA00004496"/>
    </source>
</evidence>
<dbReference type="SMART" id="SM00981">
    <property type="entry name" value="THUMP"/>
    <property type="match status" value="1"/>
</dbReference>
<dbReference type="CDD" id="cd02440">
    <property type="entry name" value="AdoMet_MTases"/>
    <property type="match status" value="1"/>
</dbReference>
<evidence type="ECO:0000256" key="13">
    <source>
        <dbReference type="ARBA" id="ARBA00066936"/>
    </source>
</evidence>
<comment type="subunit">
    <text evidence="2">Monomer.</text>
</comment>
<keyword evidence="7" id="KW-0949">S-adenosyl-L-methionine</keyword>
<gene>
    <name evidence="17" type="ORF">MsAg5_01490</name>
</gene>
<dbReference type="GO" id="GO:0030488">
    <property type="term" value="P:tRNA methylation"/>
    <property type="evidence" value="ECO:0007669"/>
    <property type="project" value="TreeGrafter"/>
</dbReference>
<evidence type="ECO:0000313" key="17">
    <source>
        <dbReference type="EMBL" id="MDV0446319.1"/>
    </source>
</evidence>
<evidence type="ECO:0000313" key="18">
    <source>
        <dbReference type="Proteomes" id="UP001271789"/>
    </source>
</evidence>
<dbReference type="EMBL" id="JAWDKD010000003">
    <property type="protein sequence ID" value="MDV0446319.1"/>
    <property type="molecule type" value="Genomic_DNA"/>
</dbReference>
<dbReference type="InterPro" id="IPR029063">
    <property type="entry name" value="SAM-dependent_MTases_sf"/>
</dbReference>
<dbReference type="PROSITE" id="PS00092">
    <property type="entry name" value="N6_MTASE"/>
    <property type="match status" value="1"/>
</dbReference>
<dbReference type="Gene3D" id="3.40.50.150">
    <property type="entry name" value="Vaccinia Virus protein VP39"/>
    <property type="match status" value="1"/>
</dbReference>
<name>A0AAE4SD20_9EURY</name>
<dbReference type="SUPFAM" id="SSF53335">
    <property type="entry name" value="S-adenosyl-L-methionine-dependent methyltransferases"/>
    <property type="match status" value="1"/>
</dbReference>
<evidence type="ECO:0000256" key="12">
    <source>
        <dbReference type="ARBA" id="ARBA00061338"/>
    </source>
</evidence>
<evidence type="ECO:0000259" key="16">
    <source>
        <dbReference type="PROSITE" id="PS51165"/>
    </source>
</evidence>
<feature type="domain" description="THUMP" evidence="16">
    <location>
        <begin position="60"/>
        <end position="161"/>
    </location>
</feature>
<dbReference type="GO" id="GO:0160101">
    <property type="term" value="F:tRNA (guanine(10)-N2)-dimethyltransferase activity"/>
    <property type="evidence" value="ECO:0007669"/>
    <property type="project" value="UniProtKB-EC"/>
</dbReference>
<sequence length="372" mass="41282">MLYAFELSGEHQSLPAAEVLGTLASRNLNYAVFAEYKQCLVVDISSETLSNDDILLILKDDVSRVLAMSHTISRVIDIVDVSEESVLSMAENFPLDDLKPGQTFVVRAKRMGDGTLLKSVDIEGRIGGRIFRRGFRADLKNPDVTFRLTLTDKAVFGVLVAAVDRGSYEHRSPQRKPFFYPGVLMPRVARALVNMAGVKEDAVVVDPFCGTAGILLEAGLLGAKVFGVDAQEKIIEGADLNMSGYSIAGELLSKEERERNQNETDRPNGRMDYELLAGDACRLPFKNEVADAIITDPPYGRSAAIKAESLELLYEKSFLETYRILKRNRKAVVVSEIEVEAFAKNAGFDIQKVYKQRVHRSLTRTITVLEKK</sequence>
<evidence type="ECO:0000256" key="10">
    <source>
        <dbReference type="ARBA" id="ARBA00051883"/>
    </source>
</evidence>
<evidence type="ECO:0000256" key="8">
    <source>
        <dbReference type="ARBA" id="ARBA00022694"/>
    </source>
</evidence>
<dbReference type="GO" id="GO:0000049">
    <property type="term" value="F:tRNA binding"/>
    <property type="evidence" value="ECO:0007669"/>
    <property type="project" value="UniProtKB-KW"/>
</dbReference>
<dbReference type="CDD" id="cd11715">
    <property type="entry name" value="THUMP_AdoMetMT"/>
    <property type="match status" value="1"/>
</dbReference>
<evidence type="ECO:0000256" key="5">
    <source>
        <dbReference type="ARBA" id="ARBA00022603"/>
    </source>
</evidence>
<dbReference type="PROSITE" id="PS51165">
    <property type="entry name" value="THUMP"/>
    <property type="match status" value="1"/>
</dbReference>
<evidence type="ECO:0000256" key="7">
    <source>
        <dbReference type="ARBA" id="ARBA00022691"/>
    </source>
</evidence>
<dbReference type="GO" id="GO:0005737">
    <property type="term" value="C:cytoplasm"/>
    <property type="evidence" value="ECO:0007669"/>
    <property type="project" value="UniProtKB-SubCell"/>
</dbReference>
<keyword evidence="5" id="KW-0489">Methyltransferase</keyword>
<dbReference type="InterPro" id="IPR004114">
    <property type="entry name" value="THUMP_dom"/>
</dbReference>
<keyword evidence="9 15" id="KW-0694">RNA-binding</keyword>
<evidence type="ECO:0000256" key="11">
    <source>
        <dbReference type="ARBA" id="ARBA00054380"/>
    </source>
</evidence>
<protein>
    <recommendedName>
        <fullName evidence="13">tRNA (guanine(10)-N(2))-dimethyltransferase</fullName>
        <ecNumber evidence="13">2.1.1.213</ecNumber>
    </recommendedName>
    <alternativeName>
        <fullName evidence="14">tRNA:G10 dimethyltransferase</fullName>
    </alternativeName>
</protein>
<dbReference type="Gene3D" id="3.30.2130.30">
    <property type="match status" value="1"/>
</dbReference>
<dbReference type="PANTHER" id="PTHR14911">
    <property type="entry name" value="THUMP DOMAIN-CONTAINING"/>
    <property type="match status" value="1"/>
</dbReference>
<comment type="catalytic activity">
    <reaction evidence="10">
        <text>guanosine(10) in tRNA + 2 S-adenosyl-L-methionine = N(2)-dimethylguanosine(10) in tRNA + 2 S-adenosyl-L-homocysteine + 2 H(+)</text>
        <dbReference type="Rhea" id="RHEA:43124"/>
        <dbReference type="Rhea" id="RHEA-COMP:10355"/>
        <dbReference type="Rhea" id="RHEA-COMP:10358"/>
        <dbReference type="ChEBI" id="CHEBI:15378"/>
        <dbReference type="ChEBI" id="CHEBI:57856"/>
        <dbReference type="ChEBI" id="CHEBI:59789"/>
        <dbReference type="ChEBI" id="CHEBI:74269"/>
        <dbReference type="ChEBI" id="CHEBI:74513"/>
        <dbReference type="EC" id="2.1.1.213"/>
    </reaction>
</comment>
<dbReference type="PANTHER" id="PTHR14911:SF21">
    <property type="entry name" value="N2-METHYLGUANOSINE TRNA METHYLTRANSFERASE"/>
    <property type="match status" value="1"/>
</dbReference>
<evidence type="ECO:0000256" key="9">
    <source>
        <dbReference type="ARBA" id="ARBA00022884"/>
    </source>
</evidence>
<dbReference type="AlphaFoldDB" id="A0AAE4SD20"/>
<comment type="similarity">
    <text evidence="12">Belongs to the methyltransferase superfamily. Trm-G10 family.</text>
</comment>
<keyword evidence="8" id="KW-0819">tRNA processing</keyword>
<dbReference type="InterPro" id="IPR002052">
    <property type="entry name" value="DNA_methylase_N6_adenine_CS"/>
</dbReference>
<dbReference type="FunFam" id="3.40.50.150:FF:000251">
    <property type="entry name" value="Putative RNA methylase"/>
    <property type="match status" value="1"/>
</dbReference>
<reference evidence="17" key="1">
    <citation type="submission" date="2023-06" db="EMBL/GenBank/DDBJ databases">
        <title>Genome sequence of Methanosarcinaceae archaeon Ag5.</title>
        <authorList>
            <person name="Protasov E."/>
            <person name="Platt K."/>
            <person name="Poehlein A."/>
            <person name="Daniel R."/>
            <person name="Brune A."/>
        </authorList>
    </citation>
    <scope>NUCLEOTIDE SEQUENCE</scope>
    <source>
        <strain evidence="17">Ag5</strain>
    </source>
</reference>
<dbReference type="InterPro" id="IPR000241">
    <property type="entry name" value="RlmKL-like_Mtase"/>
</dbReference>
<dbReference type="RefSeq" id="WP_338098703.1">
    <property type="nucleotide sequence ID" value="NZ_JAWDKD010000003.1"/>
</dbReference>
<keyword evidence="4" id="KW-0820">tRNA-binding</keyword>
<evidence type="ECO:0000256" key="4">
    <source>
        <dbReference type="ARBA" id="ARBA00022555"/>
    </source>
</evidence>
<comment type="subcellular location">
    <subcellularLocation>
        <location evidence="1">Cytoplasm</location>
    </subcellularLocation>
</comment>
<comment type="function">
    <text evidence="11">Catalyzes the adenosylmethionine-dependent methylation of the exocyclic amino group (N(2)) of guanosine at position 10 of various tRNAs. Acts via a two-step process that leads to the formation of either N(2)-monomethyl (m(2)G) or N(2)-dimethylguanosine (m(2)(2)G).</text>
</comment>
<evidence type="ECO:0000256" key="15">
    <source>
        <dbReference type="PROSITE-ProRule" id="PRU00529"/>
    </source>
</evidence>
<organism evidence="17 18">
    <name type="scientific">Methanolapillus africanus</name>
    <dbReference type="NCBI Taxonomy" id="3028297"/>
    <lineage>
        <taxon>Archaea</taxon>
        <taxon>Methanobacteriati</taxon>
        <taxon>Methanobacteriota</taxon>
        <taxon>Stenosarchaea group</taxon>
        <taxon>Methanomicrobia</taxon>
        <taxon>Methanosarcinales</taxon>
        <taxon>Methanosarcinaceae</taxon>
        <taxon>Methanolapillus</taxon>
    </lineage>
</organism>
<dbReference type="SUPFAM" id="SSF143437">
    <property type="entry name" value="THUMP domain-like"/>
    <property type="match status" value="1"/>
</dbReference>
<dbReference type="EC" id="2.1.1.213" evidence="13"/>
<evidence type="ECO:0000256" key="3">
    <source>
        <dbReference type="ARBA" id="ARBA00022490"/>
    </source>
</evidence>
<dbReference type="Pfam" id="PF02926">
    <property type="entry name" value="THUMP"/>
    <property type="match status" value="1"/>
</dbReference>
<dbReference type="Pfam" id="PF01170">
    <property type="entry name" value="UPF0020"/>
    <property type="match status" value="1"/>
</dbReference>
<comment type="caution">
    <text evidence="17">The sequence shown here is derived from an EMBL/GenBank/DDBJ whole genome shotgun (WGS) entry which is preliminary data.</text>
</comment>
<evidence type="ECO:0000256" key="14">
    <source>
        <dbReference type="ARBA" id="ARBA00082665"/>
    </source>
</evidence>